<keyword evidence="8" id="KW-1185">Reference proteome</keyword>
<proteinExistence type="inferred from homology"/>
<evidence type="ECO:0000256" key="1">
    <source>
        <dbReference type="ARBA" id="ARBA00005395"/>
    </source>
</evidence>
<keyword evidence="3 5" id="KW-0808">Transferase</keyword>
<organism evidence="7 8">
    <name type="scientific">Marinobacter mobilis</name>
    <dbReference type="NCBI Taxonomy" id="488533"/>
    <lineage>
        <taxon>Bacteria</taxon>
        <taxon>Pseudomonadati</taxon>
        <taxon>Pseudomonadota</taxon>
        <taxon>Gammaproteobacteria</taxon>
        <taxon>Pseudomonadales</taxon>
        <taxon>Marinobacteraceae</taxon>
        <taxon>Marinobacter</taxon>
    </lineage>
</organism>
<name>A0A1H3CRN6_9GAMM</name>
<dbReference type="EMBL" id="FNNE01000011">
    <property type="protein sequence ID" value="SDX56831.1"/>
    <property type="molecule type" value="Genomic_DNA"/>
</dbReference>
<gene>
    <name evidence="5" type="primary">rimI</name>
    <name evidence="7" type="ORF">SAMN04487960_1115</name>
</gene>
<evidence type="ECO:0000256" key="5">
    <source>
        <dbReference type="HAMAP-Rule" id="MF_02210"/>
    </source>
</evidence>
<evidence type="ECO:0000313" key="7">
    <source>
        <dbReference type="EMBL" id="SDX56831.1"/>
    </source>
</evidence>
<evidence type="ECO:0000313" key="8">
    <source>
        <dbReference type="Proteomes" id="UP000199675"/>
    </source>
</evidence>
<dbReference type="PANTHER" id="PTHR43420">
    <property type="entry name" value="ACETYLTRANSFERASE"/>
    <property type="match status" value="1"/>
</dbReference>
<feature type="domain" description="N-acetyltransferase" evidence="6">
    <location>
        <begin position="14"/>
        <end position="159"/>
    </location>
</feature>
<dbReference type="STRING" id="488533.SAMN04487960_1115"/>
<dbReference type="PANTHER" id="PTHR43420:SF51">
    <property type="entry name" value="PEPTIDYL-LYSINE N-ACETYLTRANSFERASE YIAC"/>
    <property type="match status" value="1"/>
</dbReference>
<feature type="active site" description="Proton acceptor" evidence="5">
    <location>
        <position position="115"/>
    </location>
</feature>
<evidence type="ECO:0000256" key="4">
    <source>
        <dbReference type="ARBA" id="ARBA00023315"/>
    </source>
</evidence>
<sequence>MRAGDYQRVAEVGLVVRPLTETDLDAVIDIERQSYSHPWAKGVFLDCFHPNYRLWALEGSAGLVGYSIVSYQFDEAHLLNICISPASHRCGLGRRLLRHVVASAAHDGMVAVILEVRASNEQAARLYLSEGFQEIGRRPGYYPDGSGREDARVMSLSLGQS</sequence>
<comment type="similarity">
    <text evidence="1 5">Belongs to the acetyltransferase family. RimI subfamily.</text>
</comment>
<evidence type="ECO:0000259" key="6">
    <source>
        <dbReference type="PROSITE" id="PS51186"/>
    </source>
</evidence>
<protein>
    <recommendedName>
        <fullName evidence="5">[Ribosomal protein bS18]-alanine N-acetyltransferase</fullName>
        <ecNumber evidence="5">2.3.1.266</ecNumber>
    </recommendedName>
</protein>
<dbReference type="InterPro" id="IPR043690">
    <property type="entry name" value="RimI"/>
</dbReference>
<dbReference type="EC" id="2.3.1.266" evidence="5"/>
<keyword evidence="4 5" id="KW-0012">Acyltransferase</keyword>
<dbReference type="InterPro" id="IPR006464">
    <property type="entry name" value="AcTrfase_RimI/Ard1"/>
</dbReference>
<dbReference type="InterPro" id="IPR016181">
    <property type="entry name" value="Acyl_CoA_acyltransferase"/>
</dbReference>
<evidence type="ECO:0000256" key="2">
    <source>
        <dbReference type="ARBA" id="ARBA00022490"/>
    </source>
</evidence>
<dbReference type="CDD" id="cd04301">
    <property type="entry name" value="NAT_SF"/>
    <property type="match status" value="1"/>
</dbReference>
<dbReference type="GO" id="GO:0005737">
    <property type="term" value="C:cytoplasm"/>
    <property type="evidence" value="ECO:0007669"/>
    <property type="project" value="UniProtKB-SubCell"/>
</dbReference>
<comment type="subcellular location">
    <subcellularLocation>
        <location evidence="5">Cytoplasm</location>
    </subcellularLocation>
</comment>
<comment type="function">
    <text evidence="5">Acetylates the N-terminal alanine of ribosomal protein bS18.</text>
</comment>
<accession>A0A1H3CRN6</accession>
<comment type="caution">
    <text evidence="5">Lacks conserved residue(s) required for the propagation of feature annotation.</text>
</comment>
<dbReference type="SUPFAM" id="SSF55729">
    <property type="entry name" value="Acyl-CoA N-acyltransferases (Nat)"/>
    <property type="match status" value="1"/>
</dbReference>
<evidence type="ECO:0000256" key="3">
    <source>
        <dbReference type="ARBA" id="ARBA00022679"/>
    </source>
</evidence>
<dbReference type="NCBIfam" id="TIGR01575">
    <property type="entry name" value="rimI"/>
    <property type="match status" value="1"/>
</dbReference>
<feature type="active site" description="Proton donor" evidence="5">
    <location>
        <position position="127"/>
    </location>
</feature>
<comment type="catalytic activity">
    <reaction evidence="5">
        <text>N-terminal L-alanyl-[ribosomal protein bS18] + acetyl-CoA = N-terminal N(alpha)-acetyl-L-alanyl-[ribosomal protein bS18] + CoA + H(+)</text>
        <dbReference type="Rhea" id="RHEA:43756"/>
        <dbReference type="Rhea" id="RHEA-COMP:10676"/>
        <dbReference type="Rhea" id="RHEA-COMP:10677"/>
        <dbReference type="ChEBI" id="CHEBI:15378"/>
        <dbReference type="ChEBI" id="CHEBI:57287"/>
        <dbReference type="ChEBI" id="CHEBI:57288"/>
        <dbReference type="ChEBI" id="CHEBI:64718"/>
        <dbReference type="ChEBI" id="CHEBI:83683"/>
        <dbReference type="EC" id="2.3.1.266"/>
    </reaction>
</comment>
<keyword evidence="2 5" id="KW-0963">Cytoplasm</keyword>
<dbReference type="AlphaFoldDB" id="A0A1H3CRN6"/>
<dbReference type="InterPro" id="IPR000182">
    <property type="entry name" value="GNAT_dom"/>
</dbReference>
<feature type="binding site" evidence="5">
    <location>
        <position position="120"/>
    </location>
    <ligand>
        <name>acetyl-CoA</name>
        <dbReference type="ChEBI" id="CHEBI:57288"/>
    </ligand>
</feature>
<reference evidence="7 8" key="1">
    <citation type="submission" date="2016-10" db="EMBL/GenBank/DDBJ databases">
        <authorList>
            <person name="de Groot N.N."/>
        </authorList>
    </citation>
    <scope>NUCLEOTIDE SEQUENCE [LARGE SCALE GENOMIC DNA]</scope>
    <source>
        <strain evidence="7 8">CGMCC 1.7059</strain>
    </source>
</reference>
<dbReference type="Proteomes" id="UP000199675">
    <property type="component" value="Unassembled WGS sequence"/>
</dbReference>
<dbReference type="Pfam" id="PF00583">
    <property type="entry name" value="Acetyltransf_1"/>
    <property type="match status" value="1"/>
</dbReference>
<dbReference type="RefSeq" id="WP_245726054.1">
    <property type="nucleotide sequence ID" value="NZ_FNNE01000011.1"/>
</dbReference>
<dbReference type="Gene3D" id="3.40.630.30">
    <property type="match status" value="1"/>
</dbReference>
<dbReference type="GO" id="GO:0008999">
    <property type="term" value="F:protein-N-terminal-alanine acetyltransferase activity"/>
    <property type="evidence" value="ECO:0007669"/>
    <property type="project" value="UniProtKB-UniRule"/>
</dbReference>
<dbReference type="HAMAP" id="MF_02210">
    <property type="entry name" value="RimI"/>
    <property type="match status" value="1"/>
</dbReference>
<dbReference type="PROSITE" id="PS51186">
    <property type="entry name" value="GNAT"/>
    <property type="match status" value="1"/>
</dbReference>
<dbReference type="InterPro" id="IPR050680">
    <property type="entry name" value="YpeA/RimI_acetyltransf"/>
</dbReference>